<organism evidence="1 2">
    <name type="scientific">Helicobacter pylori (strain B8)</name>
    <dbReference type="NCBI Taxonomy" id="693745"/>
    <lineage>
        <taxon>Bacteria</taxon>
        <taxon>Pseudomonadati</taxon>
        <taxon>Campylobacterota</taxon>
        <taxon>Epsilonproteobacteria</taxon>
        <taxon>Campylobacterales</taxon>
        <taxon>Helicobacteraceae</taxon>
        <taxon>Helicobacter</taxon>
    </lineage>
</organism>
<dbReference type="AlphaFoldDB" id="D7FG01"/>
<proteinExistence type="predicted"/>
<dbReference type="KEGG" id="hpl:HPB8_1550"/>
<accession>D7FG01</accession>
<gene>
    <name evidence="1" type="ordered locus">HPB8_1550</name>
</gene>
<reference evidence="1 2" key="1">
    <citation type="journal article" date="2010" name="BMC Genomics">
        <title>Sequencing, annotation, and comparative genome analysis of the gerbil-adapted Helicobacter pylori strain B8.</title>
        <authorList>
            <person name="Farnbacher M."/>
            <person name="Jahns T."/>
            <person name="Willrodt D."/>
            <person name="Daniel R."/>
            <person name="Haas R."/>
            <person name="Goesmann A."/>
            <person name="Kurtz S."/>
            <person name="Rieder G."/>
        </authorList>
    </citation>
    <scope>NUCLEOTIDE SEQUENCE [LARGE SCALE GENOMIC DNA]</scope>
    <source>
        <strain evidence="1 2">B8</strain>
    </source>
</reference>
<dbReference type="Proteomes" id="UP000007091">
    <property type="component" value="Chromosome"/>
</dbReference>
<sequence>MVFVGSDKGFIGVGEWDKNDYYLLLATLKTTIYKILNYFT</sequence>
<protein>
    <submittedName>
        <fullName evidence="1">Uncharacterized protein</fullName>
    </submittedName>
</protein>
<evidence type="ECO:0000313" key="2">
    <source>
        <dbReference type="Proteomes" id="UP000007091"/>
    </source>
</evidence>
<dbReference type="EMBL" id="FN598874">
    <property type="protein sequence ID" value="CBI67107.1"/>
    <property type="molecule type" value="Genomic_DNA"/>
</dbReference>
<dbReference type="HOGENOM" id="CLU_3290642_0_0_7"/>
<name>D7FG01_HELP3</name>
<evidence type="ECO:0000313" key="1">
    <source>
        <dbReference type="EMBL" id="CBI67107.1"/>
    </source>
</evidence>